<sequence>MVTSDEVARLAGVSRTTVSRVLSGSGRISEEVRQRVLEAAASLGYEPNVVAQSMVRQRSRTIALGLFHVEEGLSFSRLGETKHYFYLDVLKYIEEEAANAGYDLLQPSRPLGRTPESYVRALQTRQVAGAVMLALSSTDPRIPALIQAHIPTVFIDAVGQGPGATYVKGDHVSGARQVTEHLLALGHKRMAFFVGPSSNMFGMERLFGAQQALASAGRSLDPGLVRQSGWNMQQAYEAAAQLLSERRDFTAIIAGSDLMAIGILRALRERGLHVPGDVSLSGFDDLELASYIDPGLTTVRQDRVAMGRSAIQLLLRLIQGEQHLAPFVLPTQLIARQSTGPAPSV</sequence>
<feature type="domain" description="HTH lacI-type" evidence="4">
    <location>
        <begin position="2"/>
        <end position="56"/>
    </location>
</feature>
<evidence type="ECO:0000259" key="4">
    <source>
        <dbReference type="PROSITE" id="PS50932"/>
    </source>
</evidence>
<accession>D6U1L4</accession>
<keyword evidence="2" id="KW-0238">DNA-binding</keyword>
<evidence type="ECO:0000313" key="5">
    <source>
        <dbReference type="EMBL" id="EFH82658.1"/>
    </source>
</evidence>
<keyword evidence="6" id="KW-1185">Reference proteome</keyword>
<name>D6U1L4_KTERA</name>
<organism evidence="5 6">
    <name type="scientific">Ktedonobacter racemifer DSM 44963</name>
    <dbReference type="NCBI Taxonomy" id="485913"/>
    <lineage>
        <taxon>Bacteria</taxon>
        <taxon>Bacillati</taxon>
        <taxon>Chloroflexota</taxon>
        <taxon>Ktedonobacteria</taxon>
        <taxon>Ktedonobacterales</taxon>
        <taxon>Ktedonobacteraceae</taxon>
        <taxon>Ktedonobacter</taxon>
    </lineage>
</organism>
<dbReference type="Pfam" id="PF13377">
    <property type="entry name" value="Peripla_BP_3"/>
    <property type="match status" value="1"/>
</dbReference>
<dbReference type="Proteomes" id="UP000004508">
    <property type="component" value="Unassembled WGS sequence"/>
</dbReference>
<dbReference type="STRING" id="485913.Krac_3493"/>
<dbReference type="InterPro" id="IPR028082">
    <property type="entry name" value="Peripla_BP_I"/>
</dbReference>
<dbReference type="eggNOG" id="COG1609">
    <property type="taxonomic scope" value="Bacteria"/>
</dbReference>
<dbReference type="InterPro" id="IPR046335">
    <property type="entry name" value="LacI/GalR-like_sensor"/>
</dbReference>
<proteinExistence type="predicted"/>
<evidence type="ECO:0000256" key="2">
    <source>
        <dbReference type="ARBA" id="ARBA00023125"/>
    </source>
</evidence>
<evidence type="ECO:0000313" key="6">
    <source>
        <dbReference type="Proteomes" id="UP000004508"/>
    </source>
</evidence>
<dbReference type="InterPro" id="IPR010982">
    <property type="entry name" value="Lambda_DNA-bd_dom_sf"/>
</dbReference>
<gene>
    <name evidence="5" type="ORF">Krac_3493</name>
</gene>
<keyword evidence="1" id="KW-0805">Transcription regulation</keyword>
<reference evidence="5 6" key="1">
    <citation type="journal article" date="2011" name="Stand. Genomic Sci.">
        <title>Non-contiguous finished genome sequence and contextual data of the filamentous soil bacterium Ktedonobacter racemifer type strain (SOSP1-21).</title>
        <authorList>
            <person name="Chang Y.J."/>
            <person name="Land M."/>
            <person name="Hauser L."/>
            <person name="Chertkov O."/>
            <person name="Del Rio T.G."/>
            <person name="Nolan M."/>
            <person name="Copeland A."/>
            <person name="Tice H."/>
            <person name="Cheng J.F."/>
            <person name="Lucas S."/>
            <person name="Han C."/>
            <person name="Goodwin L."/>
            <person name="Pitluck S."/>
            <person name="Ivanova N."/>
            <person name="Ovchinikova G."/>
            <person name="Pati A."/>
            <person name="Chen A."/>
            <person name="Palaniappan K."/>
            <person name="Mavromatis K."/>
            <person name="Liolios K."/>
            <person name="Brettin T."/>
            <person name="Fiebig A."/>
            <person name="Rohde M."/>
            <person name="Abt B."/>
            <person name="Goker M."/>
            <person name="Detter J.C."/>
            <person name="Woyke T."/>
            <person name="Bristow J."/>
            <person name="Eisen J.A."/>
            <person name="Markowitz V."/>
            <person name="Hugenholtz P."/>
            <person name="Kyrpides N.C."/>
            <person name="Klenk H.P."/>
            <person name="Lapidus A."/>
        </authorList>
    </citation>
    <scope>NUCLEOTIDE SEQUENCE [LARGE SCALE GENOMIC DNA]</scope>
    <source>
        <strain evidence="6">DSM 44963</strain>
    </source>
</reference>
<dbReference type="Gene3D" id="1.10.260.40">
    <property type="entry name" value="lambda repressor-like DNA-binding domains"/>
    <property type="match status" value="1"/>
</dbReference>
<protein>
    <submittedName>
        <fullName evidence="5">Transcriptional regulator, LacI family</fullName>
    </submittedName>
</protein>
<comment type="caution">
    <text evidence="5">The sequence shown here is derived from an EMBL/GenBank/DDBJ whole genome shotgun (WGS) entry which is preliminary data.</text>
</comment>
<dbReference type="PROSITE" id="PS50932">
    <property type="entry name" value="HTH_LACI_2"/>
    <property type="match status" value="1"/>
</dbReference>
<keyword evidence="3" id="KW-0804">Transcription</keyword>
<dbReference type="RefSeq" id="WP_007920938.1">
    <property type="nucleotide sequence ID" value="NZ_ADVG01000004.1"/>
</dbReference>
<dbReference type="AlphaFoldDB" id="D6U1L4"/>
<dbReference type="Gene3D" id="3.40.50.2300">
    <property type="match status" value="2"/>
</dbReference>
<dbReference type="GO" id="GO:0003700">
    <property type="term" value="F:DNA-binding transcription factor activity"/>
    <property type="evidence" value="ECO:0007669"/>
    <property type="project" value="TreeGrafter"/>
</dbReference>
<dbReference type="OrthoDB" id="9775106at2"/>
<dbReference type="CDD" id="cd01392">
    <property type="entry name" value="HTH_LacI"/>
    <property type="match status" value="1"/>
</dbReference>
<dbReference type="SUPFAM" id="SSF47413">
    <property type="entry name" value="lambda repressor-like DNA-binding domains"/>
    <property type="match status" value="1"/>
</dbReference>
<evidence type="ECO:0000256" key="1">
    <source>
        <dbReference type="ARBA" id="ARBA00023015"/>
    </source>
</evidence>
<dbReference type="CDD" id="cd06267">
    <property type="entry name" value="PBP1_LacI_sugar_binding-like"/>
    <property type="match status" value="1"/>
</dbReference>
<dbReference type="GO" id="GO:0000976">
    <property type="term" value="F:transcription cis-regulatory region binding"/>
    <property type="evidence" value="ECO:0007669"/>
    <property type="project" value="TreeGrafter"/>
</dbReference>
<dbReference type="InParanoid" id="D6U1L4"/>
<dbReference type="PANTHER" id="PTHR30146">
    <property type="entry name" value="LACI-RELATED TRANSCRIPTIONAL REPRESSOR"/>
    <property type="match status" value="1"/>
</dbReference>
<dbReference type="SMART" id="SM00354">
    <property type="entry name" value="HTH_LACI"/>
    <property type="match status" value="1"/>
</dbReference>
<dbReference type="EMBL" id="ADVG01000004">
    <property type="protein sequence ID" value="EFH82658.1"/>
    <property type="molecule type" value="Genomic_DNA"/>
</dbReference>
<dbReference type="InterPro" id="IPR000843">
    <property type="entry name" value="HTH_LacI"/>
</dbReference>
<evidence type="ECO:0000256" key="3">
    <source>
        <dbReference type="ARBA" id="ARBA00023163"/>
    </source>
</evidence>
<dbReference type="SUPFAM" id="SSF53822">
    <property type="entry name" value="Periplasmic binding protein-like I"/>
    <property type="match status" value="1"/>
</dbReference>
<dbReference type="PANTHER" id="PTHR30146:SF109">
    <property type="entry name" value="HTH-TYPE TRANSCRIPTIONAL REGULATOR GALS"/>
    <property type="match status" value="1"/>
</dbReference>
<dbReference type="Pfam" id="PF00356">
    <property type="entry name" value="LacI"/>
    <property type="match status" value="1"/>
</dbReference>